<dbReference type="PATRIC" id="fig|320787.5.peg.1672"/>
<dbReference type="SUPFAM" id="SSF53474">
    <property type="entry name" value="alpha/beta-Hydrolases"/>
    <property type="match status" value="1"/>
</dbReference>
<gene>
    <name evidence="3" type="ORF">CA2015_1512</name>
</gene>
<evidence type="ECO:0000313" key="3">
    <source>
        <dbReference type="EMBL" id="AKP50949.1"/>
    </source>
</evidence>
<dbReference type="EMBL" id="CP012040">
    <property type="protein sequence ID" value="AKP50949.1"/>
    <property type="molecule type" value="Genomic_DNA"/>
</dbReference>
<keyword evidence="3" id="KW-0624">Polysaccharide degradation</keyword>
<dbReference type="PANTHER" id="PTHR48081">
    <property type="entry name" value="AB HYDROLASE SUPERFAMILY PROTEIN C4A8.06C"/>
    <property type="match status" value="1"/>
</dbReference>
<dbReference type="AlphaFoldDB" id="A0A0H4P9T8"/>
<dbReference type="InterPro" id="IPR029058">
    <property type="entry name" value="AB_hydrolase_fold"/>
</dbReference>
<keyword evidence="4" id="KW-1185">Reference proteome</keyword>
<dbReference type="Gene3D" id="3.40.50.1820">
    <property type="entry name" value="alpha/beta hydrolase"/>
    <property type="match status" value="1"/>
</dbReference>
<dbReference type="PANTHER" id="PTHR48081:SF6">
    <property type="entry name" value="PEPTIDASE S9 PROLYL OLIGOPEPTIDASE CATALYTIC DOMAIN-CONTAINING PROTEIN"/>
    <property type="match status" value="1"/>
</dbReference>
<feature type="domain" description="BD-FAE-like" evidence="2">
    <location>
        <begin position="49"/>
        <end position="248"/>
    </location>
</feature>
<evidence type="ECO:0000259" key="2">
    <source>
        <dbReference type="Pfam" id="PF20434"/>
    </source>
</evidence>
<organism evidence="3 4">
    <name type="scientific">Cyclobacterium amurskyense</name>
    <dbReference type="NCBI Taxonomy" id="320787"/>
    <lineage>
        <taxon>Bacteria</taxon>
        <taxon>Pseudomonadati</taxon>
        <taxon>Bacteroidota</taxon>
        <taxon>Cytophagia</taxon>
        <taxon>Cytophagales</taxon>
        <taxon>Cyclobacteriaceae</taxon>
        <taxon>Cyclobacterium</taxon>
    </lineage>
</organism>
<sequence length="291" mass="32379">MVSMHLEAQQIIDLYQDAIPNSKPYPMKEIVTEKNGQIAWIQKVSKPTLTIYQPDKEIATGAAVIICPGGGYSGESYLKEGTIIAETFVRKGIAAFILKYRLPSDSIMVDKSIGPLQDAQQAIKTVRQNASKWELDPEKIGIMGFSAGGHLASTAGTHFDKSYIPNDENISLRPDFMVLIYPVISMKDELTHPGSQQNLLGNAPSEEQKLLFSNELQVGPNTPLTWLTHTGDDNVVSVENSIQFYQALIRNEILSEMHLYPKGNHGFVLSLPTEEWMQPLFDWMDKSGIVN</sequence>
<dbReference type="GO" id="GO:0016798">
    <property type="term" value="F:hydrolase activity, acting on glycosyl bonds"/>
    <property type="evidence" value="ECO:0007669"/>
    <property type="project" value="UniProtKB-KW"/>
</dbReference>
<keyword evidence="3" id="KW-0119">Carbohydrate metabolism</keyword>
<name>A0A0H4P9T8_9BACT</name>
<reference evidence="3 4" key="1">
    <citation type="submission" date="2015-07" db="EMBL/GenBank/DDBJ databases">
        <authorList>
            <person name="Kim K.M."/>
        </authorList>
    </citation>
    <scope>NUCLEOTIDE SEQUENCE [LARGE SCALE GENOMIC DNA]</scope>
    <source>
        <strain evidence="3 4">KCTC 12363</strain>
    </source>
</reference>
<keyword evidence="1 3" id="KW-0378">Hydrolase</keyword>
<dbReference type="STRING" id="320787.CA2015_1512"/>
<dbReference type="Proteomes" id="UP000036520">
    <property type="component" value="Chromosome"/>
</dbReference>
<dbReference type="InterPro" id="IPR049492">
    <property type="entry name" value="BD-FAE-like_dom"/>
</dbReference>
<evidence type="ECO:0000313" key="4">
    <source>
        <dbReference type="Proteomes" id="UP000036520"/>
    </source>
</evidence>
<protein>
    <submittedName>
        <fullName evidence="3">Endo-1,4-beta-xylanase B</fullName>
    </submittedName>
</protein>
<proteinExistence type="predicted"/>
<accession>A0A0H4P9T8</accession>
<evidence type="ECO:0000256" key="1">
    <source>
        <dbReference type="ARBA" id="ARBA00022801"/>
    </source>
</evidence>
<keyword evidence="3" id="KW-0326">Glycosidase</keyword>
<dbReference type="KEGG" id="camu:CA2015_1512"/>
<dbReference type="GO" id="GO:0045493">
    <property type="term" value="P:xylan catabolic process"/>
    <property type="evidence" value="ECO:0007669"/>
    <property type="project" value="UniProtKB-KW"/>
</dbReference>
<dbReference type="InterPro" id="IPR050300">
    <property type="entry name" value="GDXG_lipolytic_enzyme"/>
</dbReference>
<dbReference type="Pfam" id="PF20434">
    <property type="entry name" value="BD-FAE"/>
    <property type="match status" value="1"/>
</dbReference>
<keyword evidence="3" id="KW-0858">Xylan degradation</keyword>